<name>A0A645GNS2_9ZZZZ</name>
<protein>
    <submittedName>
        <fullName evidence="1">Uncharacterized protein</fullName>
    </submittedName>
</protein>
<dbReference type="AlphaFoldDB" id="A0A645GNS2"/>
<evidence type="ECO:0000313" key="1">
    <source>
        <dbReference type="EMBL" id="MPN27549.1"/>
    </source>
</evidence>
<sequence length="93" mass="9722">MVVHVVAVGVLVLRSQADILVEVETLGAGEIEIFLVAHADEFGVDRLHGGAGGQSEDQVGPLTQLIGHETRGQVDGVLGGGLDDDFHCACLEY</sequence>
<organism evidence="1">
    <name type="scientific">bioreactor metagenome</name>
    <dbReference type="NCBI Taxonomy" id="1076179"/>
    <lineage>
        <taxon>unclassified sequences</taxon>
        <taxon>metagenomes</taxon>
        <taxon>ecological metagenomes</taxon>
    </lineage>
</organism>
<comment type="caution">
    <text evidence="1">The sequence shown here is derived from an EMBL/GenBank/DDBJ whole genome shotgun (WGS) entry which is preliminary data.</text>
</comment>
<reference evidence="1" key="1">
    <citation type="submission" date="2019-08" db="EMBL/GenBank/DDBJ databases">
        <authorList>
            <person name="Kucharzyk K."/>
            <person name="Murdoch R.W."/>
            <person name="Higgins S."/>
            <person name="Loffler F."/>
        </authorList>
    </citation>
    <scope>NUCLEOTIDE SEQUENCE</scope>
</reference>
<proteinExistence type="predicted"/>
<gene>
    <name evidence="1" type="ORF">SDC9_174983</name>
</gene>
<dbReference type="EMBL" id="VSSQ01077494">
    <property type="protein sequence ID" value="MPN27549.1"/>
    <property type="molecule type" value="Genomic_DNA"/>
</dbReference>
<accession>A0A645GNS2</accession>